<evidence type="ECO:0000313" key="3">
    <source>
        <dbReference type="Proteomes" id="UP000068196"/>
    </source>
</evidence>
<evidence type="ECO:0000259" key="1">
    <source>
        <dbReference type="Pfam" id="PF01408"/>
    </source>
</evidence>
<evidence type="ECO:0000313" key="2">
    <source>
        <dbReference type="EMBL" id="BAU23904.1"/>
    </source>
</evidence>
<dbReference type="Proteomes" id="UP000068196">
    <property type="component" value="Chromosome"/>
</dbReference>
<dbReference type="GO" id="GO:0000166">
    <property type="term" value="F:nucleotide binding"/>
    <property type="evidence" value="ECO:0007669"/>
    <property type="project" value="InterPro"/>
</dbReference>
<dbReference type="InterPro" id="IPR036291">
    <property type="entry name" value="NAD(P)-bd_dom_sf"/>
</dbReference>
<organism evidence="2 3">
    <name type="scientific">Caldimicrobium thiodismutans</name>
    <dbReference type="NCBI Taxonomy" id="1653476"/>
    <lineage>
        <taxon>Bacteria</taxon>
        <taxon>Pseudomonadati</taxon>
        <taxon>Thermodesulfobacteriota</taxon>
        <taxon>Thermodesulfobacteria</taxon>
        <taxon>Thermodesulfobacteriales</taxon>
        <taxon>Thermodesulfobacteriaceae</taxon>
        <taxon>Caldimicrobium</taxon>
    </lineage>
</organism>
<dbReference type="SUPFAM" id="SSF51735">
    <property type="entry name" value="NAD(P)-binding Rossmann-fold domains"/>
    <property type="match status" value="1"/>
</dbReference>
<dbReference type="STRING" id="1653476.THC_1539"/>
<dbReference type="EMBL" id="AP014945">
    <property type="protein sequence ID" value="BAU23904.1"/>
    <property type="molecule type" value="Genomic_DNA"/>
</dbReference>
<dbReference type="OrthoDB" id="9815825at2"/>
<sequence>MRKLKIAVIGVGHLGGFHAQKLCEIESADLKFLVDLSPERLQKVSQGLKERYQREPALYTDFQRVLPEVDAVVLSTPTSTHYEIGKEVLLQGKALFLEKPIADTLPKARELVEMAEQKGIPLQIGYIERFQKAVRLLCERVKNPLFIEAHRLSSFAERNLDIDVVLDLMIHDLDLVFLLKKGVEVDFIHAVGAPLFTNKADIVNARIVFKDQSTCNLTASRISLSKQRKFRVFEKGIYHSVDTLEKSYLEIRPSLETRNFSLDKKNFPEDDPLKEELISFVRGVLEGRELIPSGREALLPLEVAFKIKEEVEKRLQSL</sequence>
<dbReference type="AlphaFoldDB" id="A0A0U5B751"/>
<dbReference type="PATRIC" id="fig|1653476.3.peg.1600"/>
<feature type="domain" description="Gfo/Idh/MocA-like oxidoreductase N-terminal" evidence="1">
    <location>
        <begin position="4"/>
        <end position="126"/>
    </location>
</feature>
<dbReference type="PANTHER" id="PTHR43377">
    <property type="entry name" value="BILIVERDIN REDUCTASE A"/>
    <property type="match status" value="1"/>
</dbReference>
<dbReference type="InterPro" id="IPR051450">
    <property type="entry name" value="Gfo/Idh/MocA_Oxidoreductases"/>
</dbReference>
<dbReference type="Pfam" id="PF01408">
    <property type="entry name" value="GFO_IDH_MocA"/>
    <property type="match status" value="1"/>
</dbReference>
<reference evidence="2 3" key="1">
    <citation type="journal article" date="2016" name="Int. J. Syst. Evol. Microbiol.">
        <title>Caldimicrobium thiodismutans sp. nov., a sulfur-disproportionating bacterium isolated from a hot spring, and emended description of the genus Caldimicrobium.</title>
        <authorList>
            <person name="Kojima H."/>
            <person name="Umezawa K."/>
            <person name="Fukui M."/>
        </authorList>
    </citation>
    <scope>NUCLEOTIDE SEQUENCE [LARGE SCALE GENOMIC DNA]</scope>
    <source>
        <strain evidence="2 3">TF1</strain>
    </source>
</reference>
<dbReference type="Gene3D" id="3.40.50.720">
    <property type="entry name" value="NAD(P)-binding Rossmann-like Domain"/>
    <property type="match status" value="1"/>
</dbReference>
<proteinExistence type="predicted"/>
<dbReference type="InterPro" id="IPR000683">
    <property type="entry name" value="Gfo/Idh/MocA-like_OxRdtase_N"/>
</dbReference>
<dbReference type="PANTHER" id="PTHR43377:SF1">
    <property type="entry name" value="BILIVERDIN REDUCTASE A"/>
    <property type="match status" value="1"/>
</dbReference>
<dbReference type="Gene3D" id="3.30.360.10">
    <property type="entry name" value="Dihydrodipicolinate Reductase, domain 2"/>
    <property type="match status" value="1"/>
</dbReference>
<dbReference type="KEGG" id="cthi:THC_1539"/>
<reference evidence="3" key="2">
    <citation type="journal article" date="2016" name="Int. J. Syst. Evol. Microbiol.">
        <title>Caldimicrobium thiodismutans sp. nov., a sulfur-disproportionating bacterium isolated from a hot spring.</title>
        <authorList>
            <person name="Kojima H."/>
            <person name="Umezawa K."/>
            <person name="Fukui M."/>
        </authorList>
    </citation>
    <scope>NUCLEOTIDE SEQUENCE [LARGE SCALE GENOMIC DNA]</scope>
    <source>
        <strain evidence="3">TF1</strain>
    </source>
</reference>
<dbReference type="RefSeq" id="WP_068515665.1">
    <property type="nucleotide sequence ID" value="NZ_AP014945.1"/>
</dbReference>
<dbReference type="SUPFAM" id="SSF55347">
    <property type="entry name" value="Glyceraldehyde-3-phosphate dehydrogenase-like, C-terminal domain"/>
    <property type="match status" value="1"/>
</dbReference>
<accession>A0A0U5B751</accession>
<gene>
    <name evidence="2" type="ORF">THC_1539</name>
</gene>
<name>A0A0U5B751_9BACT</name>
<keyword evidence="3" id="KW-1185">Reference proteome</keyword>
<protein>
    <submittedName>
        <fullName evidence="2">UDP-N-acetylglucosamine 3-dehydrogenase</fullName>
    </submittedName>
</protein>